<evidence type="ECO:0008006" key="4">
    <source>
        <dbReference type="Google" id="ProtNLM"/>
    </source>
</evidence>
<protein>
    <recommendedName>
        <fullName evidence="4">SPOR domain-containing protein</fullName>
    </recommendedName>
</protein>
<dbReference type="Proteomes" id="UP000008330">
    <property type="component" value="Chromosome"/>
</dbReference>
<name>A0ABF7QKD6_RHILW</name>
<organism evidence="2 3">
    <name type="scientific">Rhizobium leguminosarum bv. trifolii (strain WSM2304)</name>
    <dbReference type="NCBI Taxonomy" id="395492"/>
    <lineage>
        <taxon>Bacteria</taxon>
        <taxon>Pseudomonadati</taxon>
        <taxon>Pseudomonadota</taxon>
        <taxon>Alphaproteobacteria</taxon>
        <taxon>Hyphomicrobiales</taxon>
        <taxon>Rhizobiaceae</taxon>
        <taxon>Rhizobium/Agrobacterium group</taxon>
        <taxon>Rhizobium</taxon>
    </lineage>
</organism>
<proteinExistence type="predicted"/>
<evidence type="ECO:0000256" key="1">
    <source>
        <dbReference type="SAM" id="MobiDB-lite"/>
    </source>
</evidence>
<reference evidence="2 3" key="1">
    <citation type="journal article" date="2010" name="Stand. Genomic Sci.">
        <title>Complete genome sequence of Rhizobium leguminosarum bv trifolii strain WSM2304, an effective microsymbiont of the South American clover Trifolium polymorphum.</title>
        <authorList>
            <person name="Reeve W."/>
            <person name="O'Hara G."/>
            <person name="Chain P."/>
            <person name="Ardley J."/>
            <person name="Brau L."/>
            <person name="Nandesena K."/>
            <person name="Tiwari R."/>
            <person name="Malfatti S."/>
            <person name="Kiss H."/>
            <person name="Lapidus A."/>
            <person name="Copeland A."/>
            <person name="Nolan M."/>
            <person name="Land M."/>
            <person name="Ivanova N."/>
            <person name="Mavromatis K."/>
            <person name="Markowitz V."/>
            <person name="Kyrpides N."/>
            <person name="Melino V."/>
            <person name="Denton M."/>
            <person name="Yates R."/>
            <person name="Howieson J."/>
        </authorList>
    </citation>
    <scope>NUCLEOTIDE SEQUENCE [LARGE SCALE GENOMIC DNA]</scope>
    <source>
        <strain evidence="2 3">WSM2304</strain>
    </source>
</reference>
<evidence type="ECO:0000313" key="3">
    <source>
        <dbReference type="Proteomes" id="UP000008330"/>
    </source>
</evidence>
<keyword evidence="3" id="KW-1185">Reference proteome</keyword>
<gene>
    <name evidence="2" type="ordered locus">Rleg2_1140</name>
</gene>
<dbReference type="KEGG" id="rlt:Rleg2_1140"/>
<accession>A0ABF7QKD6</accession>
<dbReference type="EMBL" id="CP001191">
    <property type="protein sequence ID" value="ACI54434.1"/>
    <property type="molecule type" value="Genomic_DNA"/>
</dbReference>
<sequence>MVLDHYENYDLPEKLSDWKTVVTANGFEQATAPLQLMGDKSRQATVELKRLPKNTKPITDEPTQIMAPIPMPKPSTPTTPALSPDDVRTWKVTIFGCTEHVDESMPAAKKIATSLTSKGYQNVVAKRWPLAGTMQTVNGESFYYALPGPFTLNLTSAKAKQAAQLRKDLSSISGLPALADNVVGTEYVRSLTAVVCPGFTEDDRYE</sequence>
<evidence type="ECO:0000313" key="2">
    <source>
        <dbReference type="EMBL" id="ACI54434.1"/>
    </source>
</evidence>
<feature type="region of interest" description="Disordered" evidence="1">
    <location>
        <begin position="54"/>
        <end position="83"/>
    </location>
</feature>
<dbReference type="AlphaFoldDB" id="A0ABF7QKD6"/>